<gene>
    <name evidence="3" type="ORF">H9982_03105</name>
</gene>
<evidence type="ECO:0000313" key="3">
    <source>
        <dbReference type="EMBL" id="HIX45188.1"/>
    </source>
</evidence>
<dbReference type="EMBL" id="DXFB01000083">
    <property type="protein sequence ID" value="HIX45188.1"/>
    <property type="molecule type" value="Genomic_DNA"/>
</dbReference>
<comment type="caution">
    <text evidence="3">The sequence shown here is derived from an EMBL/GenBank/DDBJ whole genome shotgun (WGS) entry which is preliminary data.</text>
</comment>
<evidence type="ECO:0000256" key="1">
    <source>
        <dbReference type="SAM" id="SignalP"/>
    </source>
</evidence>
<evidence type="ECO:0000313" key="4">
    <source>
        <dbReference type="Proteomes" id="UP000824246"/>
    </source>
</evidence>
<dbReference type="Gene3D" id="2.60.120.1350">
    <property type="entry name" value="Protein of unknown function DUF4465"/>
    <property type="match status" value="1"/>
</dbReference>
<keyword evidence="1" id="KW-0732">Signal</keyword>
<sequence>MKKFIFSFVLLSCLVPAVQANGERSDAQDASQDNAGVATFDDLYLDPESHWRGDETGEEPESVFQSGNFLFDNYLWADYDFWGKFAYSNETSTTYESLDDQFHSAVGQGAEGSANYGVAYVADAMFGPGSTCFYVADSSEGDSISGCYITNSAWGKDAVINGDGMSTVPGPFAYGDYFSLTATGTRADGTTASLDFYLADYRSENPADYYCLDTWEWFDLRPLGKVTKVSFSMNSTKSNEYGISTPTYFCIDNIDGTRPLQEAEPVEIVSYATTLNLGDYFTFEDEEASVSYAIADAYDESLATLAIDGASLQVTAVADGELSVVLTAVQKGRRQYVHLPLVLKTTGAAPAVALESIKVYPVPASSHVTVALPAASYDVELIGIDGTMLRRMTDVQGLVDVPVVSLPDGVYFVRISDGNDVVVKRVIKVSR</sequence>
<proteinExistence type="predicted"/>
<dbReference type="Pfam" id="PF18962">
    <property type="entry name" value="Por_Secre_tail"/>
    <property type="match status" value="1"/>
</dbReference>
<protein>
    <submittedName>
        <fullName evidence="3">DUF4465 domain-containing protein</fullName>
    </submittedName>
</protein>
<dbReference type="Proteomes" id="UP000824246">
    <property type="component" value="Unassembled WGS sequence"/>
</dbReference>
<feature type="chain" id="PRO_5039103198" evidence="1">
    <location>
        <begin position="21"/>
        <end position="431"/>
    </location>
</feature>
<dbReference type="Pfam" id="PF14717">
    <property type="entry name" value="DUF4465"/>
    <property type="match status" value="1"/>
</dbReference>
<feature type="signal peptide" evidence="1">
    <location>
        <begin position="1"/>
        <end position="20"/>
    </location>
</feature>
<dbReference type="InterPro" id="IPR026444">
    <property type="entry name" value="Secre_tail"/>
</dbReference>
<dbReference type="AlphaFoldDB" id="A0A9D2APK2"/>
<dbReference type="InterPro" id="IPR027828">
    <property type="entry name" value="DUF4465"/>
</dbReference>
<accession>A0A9D2APK2</accession>
<reference evidence="3" key="2">
    <citation type="submission" date="2021-04" db="EMBL/GenBank/DDBJ databases">
        <authorList>
            <person name="Gilroy R."/>
        </authorList>
    </citation>
    <scope>NUCLEOTIDE SEQUENCE</scope>
    <source>
        <strain evidence="3">ChiHjej12B11-16260</strain>
    </source>
</reference>
<dbReference type="NCBIfam" id="TIGR04183">
    <property type="entry name" value="Por_Secre_tail"/>
    <property type="match status" value="1"/>
</dbReference>
<name>A0A9D2APK2_9BACT</name>
<organism evidence="3 4">
    <name type="scientific">Candidatus Barnesiella excrementipullorum</name>
    <dbReference type="NCBI Taxonomy" id="2838479"/>
    <lineage>
        <taxon>Bacteria</taxon>
        <taxon>Pseudomonadati</taxon>
        <taxon>Bacteroidota</taxon>
        <taxon>Bacteroidia</taxon>
        <taxon>Bacteroidales</taxon>
        <taxon>Barnesiellaceae</taxon>
        <taxon>Barnesiella</taxon>
    </lineage>
</organism>
<evidence type="ECO:0000259" key="2">
    <source>
        <dbReference type="Pfam" id="PF18962"/>
    </source>
</evidence>
<reference evidence="3" key="1">
    <citation type="journal article" date="2021" name="PeerJ">
        <title>Extensive microbial diversity within the chicken gut microbiome revealed by metagenomics and culture.</title>
        <authorList>
            <person name="Gilroy R."/>
            <person name="Ravi A."/>
            <person name="Getino M."/>
            <person name="Pursley I."/>
            <person name="Horton D.L."/>
            <person name="Alikhan N.F."/>
            <person name="Baker D."/>
            <person name="Gharbi K."/>
            <person name="Hall N."/>
            <person name="Watson M."/>
            <person name="Adriaenssens E.M."/>
            <person name="Foster-Nyarko E."/>
            <person name="Jarju S."/>
            <person name="Secka A."/>
            <person name="Antonio M."/>
            <person name="Oren A."/>
            <person name="Chaudhuri R.R."/>
            <person name="La Ragione R."/>
            <person name="Hildebrand F."/>
            <person name="Pallen M.J."/>
        </authorList>
    </citation>
    <scope>NUCLEOTIDE SEQUENCE</scope>
    <source>
        <strain evidence="3">ChiHjej12B11-16260</strain>
    </source>
</reference>
<feature type="domain" description="Secretion system C-terminal sorting" evidence="2">
    <location>
        <begin position="359"/>
        <end position="427"/>
    </location>
</feature>